<evidence type="ECO:0000313" key="3">
    <source>
        <dbReference type="EMBL" id="EAY14328.1"/>
    </source>
</evidence>
<dbReference type="PANTHER" id="PTHR23114:SF17">
    <property type="entry name" value="M7GPPPN-MRNA HYDROLASE"/>
    <property type="match status" value="1"/>
</dbReference>
<sequence length="270" mass="31043">MDVFLSYFIVQQRHMNAENPYTSLSNTEFNQLAEVSEEEAQDILSRFFLNQREGFFNSILVLAQTIKDAYYYHLSVNRKFTLAQPKSLVTLFAANLFQYCDALAPYIDMLPDMFLALRKAHQDLLTCGTICLNSDLTKVMVIAHTITPHQFAFPKGKIDEGETPVMGAIRETEEETNFNVSQYIHQNHFFSYKRKSNSEGIFFFATDVPEIELKPALPQEICRIGWVDINTMKSDDGYEWTPDGPTALIFKNQLPAFVESQKLLNNSQYI</sequence>
<dbReference type="SUPFAM" id="SSF55811">
    <property type="entry name" value="Nudix"/>
    <property type="match status" value="1"/>
</dbReference>
<dbReference type="EMBL" id="DS113272">
    <property type="protein sequence ID" value="EAY14328.1"/>
    <property type="molecule type" value="Genomic_DNA"/>
</dbReference>
<dbReference type="Proteomes" id="UP000001542">
    <property type="component" value="Unassembled WGS sequence"/>
</dbReference>
<dbReference type="GO" id="GO:0005737">
    <property type="term" value="C:cytoplasm"/>
    <property type="evidence" value="ECO:0000318"/>
    <property type="project" value="GO_Central"/>
</dbReference>
<dbReference type="Gene3D" id="1.10.10.1050">
    <property type="entry name" value="Dcp2, box A domain"/>
    <property type="match status" value="1"/>
</dbReference>
<keyword evidence="4" id="KW-1185">Reference proteome</keyword>
<dbReference type="InterPro" id="IPR015797">
    <property type="entry name" value="NUDIX_hydrolase-like_dom_sf"/>
</dbReference>
<evidence type="ECO:0000259" key="2">
    <source>
        <dbReference type="PROSITE" id="PS51462"/>
    </source>
</evidence>
<dbReference type="GO" id="GO:0016787">
    <property type="term" value="F:hydrolase activity"/>
    <property type="evidence" value="ECO:0007669"/>
    <property type="project" value="UniProtKB-KW"/>
</dbReference>
<dbReference type="InterPro" id="IPR020084">
    <property type="entry name" value="NUDIX_hydrolase_CS"/>
</dbReference>
<dbReference type="GO" id="GO:0000290">
    <property type="term" value="P:deadenylation-dependent decapping of nuclear-transcribed mRNA"/>
    <property type="evidence" value="ECO:0000318"/>
    <property type="project" value="GO_Central"/>
</dbReference>
<dbReference type="VEuPathDB" id="TrichDB:TVAG_026490"/>
<protein>
    <submittedName>
        <fullName evidence="3">Hydrolase, NUDIX family protein</fullName>
    </submittedName>
</protein>
<dbReference type="RefSeq" id="XP_001326551.1">
    <property type="nucleotide sequence ID" value="XM_001326516.1"/>
</dbReference>
<organism evidence="3 4">
    <name type="scientific">Trichomonas vaginalis (strain ATCC PRA-98 / G3)</name>
    <dbReference type="NCBI Taxonomy" id="412133"/>
    <lineage>
        <taxon>Eukaryota</taxon>
        <taxon>Metamonada</taxon>
        <taxon>Parabasalia</taxon>
        <taxon>Trichomonadida</taxon>
        <taxon>Trichomonadidae</taxon>
        <taxon>Trichomonas</taxon>
    </lineage>
</organism>
<dbReference type="OrthoDB" id="18996at2759"/>
<dbReference type="InParanoid" id="A2DZ52"/>
<feature type="domain" description="Nudix hydrolase" evidence="2">
    <location>
        <begin position="122"/>
        <end position="249"/>
    </location>
</feature>
<accession>A2DZ52</accession>
<dbReference type="KEGG" id="tva:4772316"/>
<keyword evidence="1 3" id="KW-0378">Hydrolase</keyword>
<evidence type="ECO:0000313" key="4">
    <source>
        <dbReference type="Proteomes" id="UP000001542"/>
    </source>
</evidence>
<proteinExistence type="predicted"/>
<dbReference type="PROSITE" id="PS51462">
    <property type="entry name" value="NUDIX"/>
    <property type="match status" value="1"/>
</dbReference>
<dbReference type="SUPFAM" id="SSF140586">
    <property type="entry name" value="Dcp2 domain-like"/>
    <property type="match status" value="1"/>
</dbReference>
<dbReference type="VEuPathDB" id="TrichDB:TVAGG3_0504990"/>
<gene>
    <name evidence="3" type="ORF">TVAG_026490</name>
</gene>
<dbReference type="InterPro" id="IPR000086">
    <property type="entry name" value="NUDIX_hydrolase_dom"/>
</dbReference>
<dbReference type="SMR" id="A2DZ52"/>
<dbReference type="STRING" id="5722.A2DZ52"/>
<dbReference type="PROSITE" id="PS00893">
    <property type="entry name" value="NUDIX_BOX"/>
    <property type="match status" value="1"/>
</dbReference>
<dbReference type="Gene3D" id="3.90.79.10">
    <property type="entry name" value="Nucleoside Triphosphate Pyrophosphohydrolase"/>
    <property type="match status" value="1"/>
</dbReference>
<dbReference type="GO" id="GO:0003723">
    <property type="term" value="F:RNA binding"/>
    <property type="evidence" value="ECO:0007669"/>
    <property type="project" value="InterPro"/>
</dbReference>
<dbReference type="PANTHER" id="PTHR23114">
    <property type="entry name" value="M7GPPPN-MRNA HYDROLASE"/>
    <property type="match status" value="1"/>
</dbReference>
<reference evidence="3" key="1">
    <citation type="submission" date="2006-10" db="EMBL/GenBank/DDBJ databases">
        <authorList>
            <person name="Amadeo P."/>
            <person name="Zhao Q."/>
            <person name="Wortman J."/>
            <person name="Fraser-Liggett C."/>
            <person name="Carlton J."/>
        </authorList>
    </citation>
    <scope>NUCLEOTIDE SEQUENCE</scope>
    <source>
        <strain evidence="3">G3</strain>
    </source>
</reference>
<dbReference type="GO" id="GO:0030145">
    <property type="term" value="F:manganese ion binding"/>
    <property type="evidence" value="ECO:0007669"/>
    <property type="project" value="InterPro"/>
</dbReference>
<name>A2DZ52_TRIV3</name>
<reference evidence="3" key="2">
    <citation type="journal article" date="2007" name="Science">
        <title>Draft genome sequence of the sexually transmitted pathogen Trichomonas vaginalis.</title>
        <authorList>
            <person name="Carlton J.M."/>
            <person name="Hirt R.P."/>
            <person name="Silva J.C."/>
            <person name="Delcher A.L."/>
            <person name="Schatz M."/>
            <person name="Zhao Q."/>
            <person name="Wortman J.R."/>
            <person name="Bidwell S.L."/>
            <person name="Alsmark U.C.M."/>
            <person name="Besteiro S."/>
            <person name="Sicheritz-Ponten T."/>
            <person name="Noel C.J."/>
            <person name="Dacks J.B."/>
            <person name="Foster P.G."/>
            <person name="Simillion C."/>
            <person name="Van de Peer Y."/>
            <person name="Miranda-Saavedra D."/>
            <person name="Barton G.J."/>
            <person name="Westrop G.D."/>
            <person name="Mueller S."/>
            <person name="Dessi D."/>
            <person name="Fiori P.L."/>
            <person name="Ren Q."/>
            <person name="Paulsen I."/>
            <person name="Zhang H."/>
            <person name="Bastida-Corcuera F.D."/>
            <person name="Simoes-Barbosa A."/>
            <person name="Brown M.T."/>
            <person name="Hayes R.D."/>
            <person name="Mukherjee M."/>
            <person name="Okumura C.Y."/>
            <person name="Schneider R."/>
            <person name="Smith A.J."/>
            <person name="Vanacova S."/>
            <person name="Villalvazo M."/>
            <person name="Haas B.J."/>
            <person name="Pertea M."/>
            <person name="Feldblyum T.V."/>
            <person name="Utterback T.R."/>
            <person name="Shu C.L."/>
            <person name="Osoegawa K."/>
            <person name="de Jong P.J."/>
            <person name="Hrdy I."/>
            <person name="Horvathova L."/>
            <person name="Zubacova Z."/>
            <person name="Dolezal P."/>
            <person name="Malik S.B."/>
            <person name="Logsdon J.M. Jr."/>
            <person name="Henze K."/>
            <person name="Gupta A."/>
            <person name="Wang C.C."/>
            <person name="Dunne R.L."/>
            <person name="Upcroft J.A."/>
            <person name="Upcroft P."/>
            <person name="White O."/>
            <person name="Salzberg S.L."/>
            <person name="Tang P."/>
            <person name="Chiu C.-H."/>
            <person name="Lee Y.-S."/>
            <person name="Embley T.M."/>
            <person name="Coombs G.H."/>
            <person name="Mottram J.C."/>
            <person name="Tachezy J."/>
            <person name="Fraser-Liggett C.M."/>
            <person name="Johnson P.J."/>
        </authorList>
    </citation>
    <scope>NUCLEOTIDE SEQUENCE [LARGE SCALE GENOMIC DNA]</scope>
    <source>
        <strain evidence="3">G3</strain>
    </source>
</reference>
<dbReference type="AlphaFoldDB" id="A2DZ52"/>
<dbReference type="Pfam" id="PF00293">
    <property type="entry name" value="NUDIX"/>
    <property type="match status" value="1"/>
</dbReference>
<evidence type="ECO:0000256" key="1">
    <source>
        <dbReference type="ARBA" id="ARBA00022801"/>
    </source>
</evidence>
<dbReference type="InterPro" id="IPR036189">
    <property type="entry name" value="DCP2_BoxA_sf"/>
</dbReference>
<dbReference type="eggNOG" id="KOG2937">
    <property type="taxonomic scope" value="Eukaryota"/>
</dbReference>